<evidence type="ECO:0000256" key="4">
    <source>
        <dbReference type="ARBA" id="ARBA00011529"/>
    </source>
</evidence>
<dbReference type="STRING" id="290052.ASU35_16465"/>
<evidence type="ECO:0000313" key="10">
    <source>
        <dbReference type="EMBL" id="KSV57380.1"/>
    </source>
</evidence>
<dbReference type="Gene3D" id="3.40.190.10">
    <property type="entry name" value="Periplasmic binding protein-like II"/>
    <property type="match status" value="2"/>
</dbReference>
<feature type="domain" description="PBP" evidence="9">
    <location>
        <begin position="2"/>
        <end position="58"/>
    </location>
</feature>
<evidence type="ECO:0000256" key="1">
    <source>
        <dbReference type="ARBA" id="ARBA00002841"/>
    </source>
</evidence>
<comment type="subcellular location">
    <subcellularLocation>
        <location evidence="2">Cell membrane</location>
        <topology evidence="2">Lipid-anchor</topology>
    </subcellularLocation>
</comment>
<dbReference type="Proteomes" id="UP000054874">
    <property type="component" value="Unassembled WGS sequence"/>
</dbReference>
<evidence type="ECO:0000313" key="11">
    <source>
        <dbReference type="Proteomes" id="UP000054874"/>
    </source>
</evidence>
<evidence type="ECO:0000256" key="5">
    <source>
        <dbReference type="ARBA" id="ARBA00022592"/>
    </source>
</evidence>
<evidence type="ECO:0000256" key="8">
    <source>
        <dbReference type="ARBA" id="ARBA00023288"/>
    </source>
</evidence>
<reference evidence="10 11" key="1">
    <citation type="submission" date="2015-11" db="EMBL/GenBank/DDBJ databases">
        <title>Butyribacter intestini gen. nov., sp. nov., a butyric acid-producing bacterium of the family Lachnospiraceae isolated from the human faeces.</title>
        <authorList>
            <person name="Zou Y."/>
            <person name="Xue W."/>
            <person name="Luo G."/>
            <person name="Lv M."/>
        </authorList>
    </citation>
    <scope>NUCLEOTIDE SEQUENCE [LARGE SCALE GENOMIC DNA]</scope>
    <source>
        <strain evidence="10 11">ACET-33324</strain>
    </source>
</reference>
<dbReference type="GO" id="GO:0005886">
    <property type="term" value="C:plasma membrane"/>
    <property type="evidence" value="ECO:0007669"/>
    <property type="project" value="UniProtKB-SubCell"/>
</dbReference>
<dbReference type="InterPro" id="IPR024370">
    <property type="entry name" value="PBP_domain"/>
</dbReference>
<keyword evidence="7" id="KW-0564">Palmitate</keyword>
<dbReference type="EMBL" id="LNAM01000226">
    <property type="protein sequence ID" value="KSV57380.1"/>
    <property type="molecule type" value="Genomic_DNA"/>
</dbReference>
<dbReference type="InterPro" id="IPR050811">
    <property type="entry name" value="Phosphate_ABC_transporter"/>
</dbReference>
<dbReference type="Pfam" id="PF12849">
    <property type="entry name" value="PBP_like_2"/>
    <property type="match status" value="1"/>
</dbReference>
<evidence type="ECO:0000256" key="7">
    <source>
        <dbReference type="ARBA" id="ARBA00023139"/>
    </source>
</evidence>
<comment type="function">
    <text evidence="1">Part of the ABC transporter complex PstSACB involved in phosphate import.</text>
</comment>
<accession>A0A0V8QA54</accession>
<evidence type="ECO:0000259" key="9">
    <source>
        <dbReference type="Pfam" id="PF12849"/>
    </source>
</evidence>
<comment type="caution">
    <text evidence="10">The sequence shown here is derived from an EMBL/GenBank/DDBJ whole genome shotgun (WGS) entry which is preliminary data.</text>
</comment>
<keyword evidence="5" id="KW-0813">Transport</keyword>
<dbReference type="PANTHER" id="PTHR30570:SF1">
    <property type="entry name" value="PHOSPHATE-BINDING PROTEIN PSTS"/>
    <property type="match status" value="1"/>
</dbReference>
<keyword evidence="6" id="KW-0732">Signal</keyword>
<proteinExistence type="inferred from homology"/>
<protein>
    <recommendedName>
        <fullName evidence="9">PBP domain-containing protein</fullName>
    </recommendedName>
</protein>
<keyword evidence="8" id="KW-0449">Lipoprotein</keyword>
<dbReference type="SUPFAM" id="SSF53850">
    <property type="entry name" value="Periplasmic binding protein-like II"/>
    <property type="match status" value="1"/>
</dbReference>
<evidence type="ECO:0000256" key="3">
    <source>
        <dbReference type="ARBA" id="ARBA00008725"/>
    </source>
</evidence>
<sequence>MSGSTSMEKLANAVAESFMVKYPKVTVSAEFVDSRAGIRALQAGSMDIGNASRELKDDLTKEQLTKIYTEEITNWKDLGGEDAPIVVGREAGSYFLSSVC</sequence>
<organism evidence="10 11">
    <name type="scientific">Acetivibrio ethanolgignens</name>
    <dbReference type="NCBI Taxonomy" id="290052"/>
    <lineage>
        <taxon>Bacteria</taxon>
        <taxon>Bacillati</taxon>
        <taxon>Bacillota</taxon>
        <taxon>Clostridia</taxon>
        <taxon>Eubacteriales</taxon>
        <taxon>Oscillospiraceae</taxon>
        <taxon>Acetivibrio</taxon>
    </lineage>
</organism>
<name>A0A0V8QA54_9FIRM</name>
<comment type="similarity">
    <text evidence="3">Belongs to the PstS family.</text>
</comment>
<evidence type="ECO:0000256" key="2">
    <source>
        <dbReference type="ARBA" id="ARBA00004193"/>
    </source>
</evidence>
<comment type="subunit">
    <text evidence="4">The complex is composed of two ATP-binding proteins (PstB), two transmembrane proteins (PstC and PstA) and a solute-binding protein (PstS).</text>
</comment>
<dbReference type="PANTHER" id="PTHR30570">
    <property type="entry name" value="PERIPLASMIC PHOSPHATE BINDING COMPONENT OF PHOSPHATE ABC TRANSPORTER"/>
    <property type="match status" value="1"/>
</dbReference>
<keyword evidence="5" id="KW-0592">Phosphate transport</keyword>
<dbReference type="AlphaFoldDB" id="A0A0V8QA54"/>
<keyword evidence="11" id="KW-1185">Reference proteome</keyword>
<gene>
    <name evidence="10" type="ORF">ASU35_16465</name>
</gene>
<dbReference type="GO" id="GO:0006817">
    <property type="term" value="P:phosphate ion transport"/>
    <property type="evidence" value="ECO:0007669"/>
    <property type="project" value="UniProtKB-KW"/>
</dbReference>
<evidence type="ECO:0000256" key="6">
    <source>
        <dbReference type="ARBA" id="ARBA00022729"/>
    </source>
</evidence>